<feature type="compositionally biased region" description="Basic and acidic residues" evidence="8">
    <location>
        <begin position="803"/>
        <end position="843"/>
    </location>
</feature>
<feature type="compositionally biased region" description="Low complexity" evidence="8">
    <location>
        <begin position="1124"/>
        <end position="1133"/>
    </location>
</feature>
<keyword evidence="7 9" id="KW-0472">Membrane</keyword>
<comment type="similarity">
    <text evidence="2">Belongs to the cation diffusion facilitator (CDF) transporter (TC 2.A.4) family. SLC30A subfamily.</text>
</comment>
<sequence>MSTPSSKKSKARYSINPPWGSYAPAQLGIGPSNTRHPHEAHAHTAHTLPADPADADHAQILIPYLSSVDLARRANIYPRGVQIDNPSRDLEAMERWLETHRWSRVSSDAGNDFLPNNPPINVHAGSTHSTHPFSFPRFHSNSLEHTSQSPGSVFNAGGCVMGLDWQRRWREVEVEDINHAENSADNDTPIQPSILAVSVLNNNSTAHGIGAHDRRGYKSAIQLWGYVPRHKSGNEEITPSSITLLAVICHSHGVALDVKFSPTDAAYMEYGDQERERVTSGALAATYNDGQAQVMLIPDLLLLRRFYGVGDSEVLFLNPPASTLVMQTPPSKGLTCEWASSNRLAVGFSNGALAVYDLRGALREKRMSIRPSSYTDVHMGGINGMQWVAITPHEMARGDGGENKSEEGTTHKTFLPTLSTGPRAEYTQLLTSAYDGSICITDVRLAGSGSGSGGSVTLFDHIRGVAYTVGYSIHLNAMVSANGENTVVAQGLLASDYKRGSQLTDFACAVLSIATSTCHPFVAVAGSNGHVEVVNPLAIVHARSRRLQVYYSMDLFAVEFGRSEELYRMIDHLNPPSNRDREGTDKGKGNKVGNAVEKHPREELGKYAAPFPAESAVRILRWNPDSDRAALLASGMACGLVRVDELWDKKSSLSYDDEEHNTLRDSPRDQLRILCFGVMGLRTRSLALIADSFHYLSDLVAYVIAFTAAYLREHGRRLPGWTYGWHRAELVGAFFNGVFLLGLALSIFLQSIERFFNPESVDQPIAVISLGGVGLVLNIISAAFVHDHGHGGHGHSHGKHEHSHSNSDEEEGLLSRHSHDDDHEHSHSHSHNDENSHDNENSLHHMHNHVRLPPPIDPHGDLVGVLILKLKSENRFYADPAASLIISIIIFASAIPLTLKTARILLEVAPKYLDLQAIESDLLSLPNVVSIHDHHIWHLSQTDLLATLHVRVPSSLTLTQWHTVEREMLASVYWGSLSGIDSQHYTRTIGGVEVDIGGVGERQNTQNTQNTQHTCSNPFSQLGTLHVNLTHREENNWVPFDSSCQPPRLMASLAAQISGDTLSHSHTDTSFAHNKTILIMGDSIARETVKYFCNLLGEDVVNLGDDHPWSPFAGEGEAQTYNLSQSKSQSQSKSHSHGKRAPRESSLPNICYIPSIDLMLIQSFHFGMDTDAFFASKEQYNPPNNYEDRLIVHGRNILDRISMSNTNEGESRSEGESEKETRAAHTPRQPDLVEVSSSLWDLARFARIDIEDDKSTMTDLSGDRLAFYMDRMSEMLSATQSIFPSAQLVWRTCHYPSESNHKLDWIDWIGRSINTDINTHAKMARLEQERLYQDKPYFHLNRLFQLDQAARFVLQKEEFDGVGLNEWGRLMFGQHAHQIDQLHPSMLPGGWLWGDTMLYELRKATLKANQ</sequence>
<keyword evidence="5" id="KW-0862">Zinc</keyword>
<evidence type="ECO:0000256" key="4">
    <source>
        <dbReference type="ARBA" id="ARBA00022692"/>
    </source>
</evidence>
<feature type="region of interest" description="Disordered" evidence="8">
    <location>
        <begin position="1120"/>
        <end position="1144"/>
    </location>
</feature>
<feature type="transmembrane region" description="Helical" evidence="9">
    <location>
        <begin position="731"/>
        <end position="752"/>
    </location>
</feature>
<keyword evidence="3" id="KW-0813">Transport</keyword>
<dbReference type="Pfam" id="PF16916">
    <property type="entry name" value="ZT_dimer"/>
    <property type="match status" value="1"/>
</dbReference>
<keyword evidence="6 9" id="KW-1133">Transmembrane helix</keyword>
<organism evidence="12 13">
    <name type="scientific">Wallemia ichthyophaga</name>
    <dbReference type="NCBI Taxonomy" id="245174"/>
    <lineage>
        <taxon>Eukaryota</taxon>
        <taxon>Fungi</taxon>
        <taxon>Dikarya</taxon>
        <taxon>Basidiomycota</taxon>
        <taxon>Wallemiomycotina</taxon>
        <taxon>Wallemiomycetes</taxon>
        <taxon>Wallemiales</taxon>
        <taxon>Wallemiaceae</taxon>
        <taxon>Wallemia</taxon>
    </lineage>
</organism>
<feature type="region of interest" description="Disordered" evidence="8">
    <location>
        <begin position="398"/>
        <end position="417"/>
    </location>
</feature>
<evidence type="ECO:0000313" key="12">
    <source>
        <dbReference type="EMBL" id="TIB42697.1"/>
    </source>
</evidence>
<feature type="region of interest" description="Disordered" evidence="8">
    <location>
        <begin position="1201"/>
        <end position="1230"/>
    </location>
</feature>
<dbReference type="InterPro" id="IPR036837">
    <property type="entry name" value="Cation_efflux_CTD_sf"/>
</dbReference>
<dbReference type="GO" id="GO:0006882">
    <property type="term" value="P:intracellular zinc ion homeostasis"/>
    <property type="evidence" value="ECO:0007669"/>
    <property type="project" value="TreeGrafter"/>
</dbReference>
<dbReference type="PANTHER" id="PTHR45820:SF5">
    <property type="entry name" value="DIFFUSION FACILITATOR FAMILY METAL ION TRANSPORTER, PUTATIVE-RELATED"/>
    <property type="match status" value="1"/>
</dbReference>
<dbReference type="GO" id="GO:0005385">
    <property type="term" value="F:zinc ion transmembrane transporter activity"/>
    <property type="evidence" value="ECO:0007669"/>
    <property type="project" value="TreeGrafter"/>
</dbReference>
<protein>
    <recommendedName>
        <fullName evidence="14">Cation efflux protein</fullName>
    </recommendedName>
</protein>
<keyword evidence="4 9" id="KW-0812">Transmembrane</keyword>
<feature type="compositionally biased region" description="Basic and acidic residues" evidence="8">
    <location>
        <begin position="398"/>
        <end position="410"/>
    </location>
</feature>
<name>A0A4T0JJ26_WALIC</name>
<evidence type="ECO:0000256" key="5">
    <source>
        <dbReference type="ARBA" id="ARBA00022833"/>
    </source>
</evidence>
<dbReference type="SUPFAM" id="SSF50978">
    <property type="entry name" value="WD40 repeat-like"/>
    <property type="match status" value="1"/>
</dbReference>
<feature type="compositionally biased region" description="Basic residues" evidence="8">
    <location>
        <begin position="791"/>
        <end position="802"/>
    </location>
</feature>
<evidence type="ECO:0000256" key="2">
    <source>
        <dbReference type="ARBA" id="ARBA00008873"/>
    </source>
</evidence>
<comment type="subcellular location">
    <subcellularLocation>
        <location evidence="1">Membrane</location>
        <topology evidence="1">Multi-pass membrane protein</topology>
    </subcellularLocation>
</comment>
<dbReference type="Gene3D" id="1.20.1510.10">
    <property type="entry name" value="Cation efflux protein transmembrane domain"/>
    <property type="match status" value="1"/>
</dbReference>
<evidence type="ECO:0000259" key="10">
    <source>
        <dbReference type="Pfam" id="PF01545"/>
    </source>
</evidence>
<dbReference type="Pfam" id="PF01545">
    <property type="entry name" value="Cation_efflux"/>
    <property type="match status" value="1"/>
</dbReference>
<evidence type="ECO:0000256" key="6">
    <source>
        <dbReference type="ARBA" id="ARBA00022989"/>
    </source>
</evidence>
<evidence type="ECO:0000256" key="3">
    <source>
        <dbReference type="ARBA" id="ARBA00022448"/>
    </source>
</evidence>
<feature type="compositionally biased region" description="Basic and acidic residues" evidence="8">
    <location>
        <begin position="578"/>
        <end position="588"/>
    </location>
</feature>
<feature type="region of interest" description="Disordered" evidence="8">
    <location>
        <begin position="790"/>
        <end position="851"/>
    </location>
</feature>
<dbReference type="Proteomes" id="UP000310689">
    <property type="component" value="Unassembled WGS sequence"/>
</dbReference>
<dbReference type="PANTHER" id="PTHR45820">
    <property type="entry name" value="FI23527P1"/>
    <property type="match status" value="1"/>
</dbReference>
<dbReference type="SUPFAM" id="SSF160240">
    <property type="entry name" value="Cation efflux protein cytoplasmic domain-like"/>
    <property type="match status" value="1"/>
</dbReference>
<evidence type="ECO:0000259" key="11">
    <source>
        <dbReference type="Pfam" id="PF16916"/>
    </source>
</evidence>
<dbReference type="InterPro" id="IPR027469">
    <property type="entry name" value="Cation_efflux_TMD_sf"/>
</dbReference>
<gene>
    <name evidence="12" type="ORF">E3P86_00256</name>
</gene>
<feature type="transmembrane region" description="Helical" evidence="9">
    <location>
        <begin position="692"/>
        <end position="711"/>
    </location>
</feature>
<feature type="domain" description="Cation efflux protein cytoplasmic" evidence="11">
    <location>
        <begin position="912"/>
        <end position="967"/>
    </location>
</feature>
<dbReference type="InterPro" id="IPR036322">
    <property type="entry name" value="WD40_repeat_dom_sf"/>
</dbReference>
<dbReference type="InterPro" id="IPR002524">
    <property type="entry name" value="Cation_efflux"/>
</dbReference>
<dbReference type="EMBL" id="SPOI01000005">
    <property type="protein sequence ID" value="TIB42697.1"/>
    <property type="molecule type" value="Genomic_DNA"/>
</dbReference>
<feature type="region of interest" description="Disordered" evidence="8">
    <location>
        <begin position="24"/>
        <end position="44"/>
    </location>
</feature>
<feature type="transmembrane region" description="Helical" evidence="9">
    <location>
        <begin position="764"/>
        <end position="785"/>
    </location>
</feature>
<evidence type="ECO:0000256" key="8">
    <source>
        <dbReference type="SAM" id="MobiDB-lite"/>
    </source>
</evidence>
<evidence type="ECO:0008006" key="14">
    <source>
        <dbReference type="Google" id="ProtNLM"/>
    </source>
</evidence>
<evidence type="ECO:0000313" key="13">
    <source>
        <dbReference type="Proteomes" id="UP000310689"/>
    </source>
</evidence>
<dbReference type="Gene3D" id="2.130.10.10">
    <property type="entry name" value="YVTN repeat-like/Quinoprotein amine dehydrogenase"/>
    <property type="match status" value="1"/>
</dbReference>
<dbReference type="SUPFAM" id="SSF161111">
    <property type="entry name" value="Cation efflux protein transmembrane domain-like"/>
    <property type="match status" value="1"/>
</dbReference>
<dbReference type="InterPro" id="IPR027470">
    <property type="entry name" value="Cation_efflux_CTD"/>
</dbReference>
<feature type="transmembrane region" description="Helical" evidence="9">
    <location>
        <begin position="876"/>
        <end position="899"/>
    </location>
</feature>
<comment type="caution">
    <text evidence="12">The sequence shown here is derived from an EMBL/GenBank/DDBJ whole genome shotgun (WGS) entry which is preliminary data.</text>
</comment>
<evidence type="ECO:0000256" key="9">
    <source>
        <dbReference type="SAM" id="Phobius"/>
    </source>
</evidence>
<dbReference type="InterPro" id="IPR058533">
    <property type="entry name" value="Cation_efflux_TM"/>
</dbReference>
<evidence type="ECO:0000256" key="1">
    <source>
        <dbReference type="ARBA" id="ARBA00004141"/>
    </source>
</evidence>
<feature type="compositionally biased region" description="Basic and acidic residues" evidence="8">
    <location>
        <begin position="1209"/>
        <end position="1223"/>
    </location>
</feature>
<dbReference type="GO" id="GO:0016020">
    <property type="term" value="C:membrane"/>
    <property type="evidence" value="ECO:0007669"/>
    <property type="project" value="UniProtKB-SubCell"/>
</dbReference>
<feature type="domain" description="Cation efflux protein transmembrane" evidence="10">
    <location>
        <begin position="678"/>
        <end position="906"/>
    </location>
</feature>
<accession>A0A4T0JJ26</accession>
<reference evidence="12 13" key="1">
    <citation type="submission" date="2019-03" db="EMBL/GenBank/DDBJ databases">
        <title>Sequencing 23 genomes of Wallemia ichthyophaga.</title>
        <authorList>
            <person name="Gostincar C."/>
        </authorList>
    </citation>
    <scope>NUCLEOTIDE SEQUENCE [LARGE SCALE GENOMIC DNA]</scope>
    <source>
        <strain evidence="12 13">EXF-6200</strain>
    </source>
</reference>
<feature type="region of interest" description="Disordered" evidence="8">
    <location>
        <begin position="572"/>
        <end position="595"/>
    </location>
</feature>
<dbReference type="NCBIfam" id="TIGR01297">
    <property type="entry name" value="CDF"/>
    <property type="match status" value="1"/>
</dbReference>
<proteinExistence type="inferred from homology"/>
<dbReference type="InterPro" id="IPR015943">
    <property type="entry name" value="WD40/YVTN_repeat-like_dom_sf"/>
</dbReference>
<evidence type="ECO:0000256" key="7">
    <source>
        <dbReference type="ARBA" id="ARBA00023136"/>
    </source>
</evidence>